<evidence type="ECO:0008006" key="3">
    <source>
        <dbReference type="Google" id="ProtNLM"/>
    </source>
</evidence>
<sequence>MLCHHLGSIPGLLDRSASALSLGCTTSGDRGDCHACVKIHDLQRKAEETLLNLENILAQVYEAKTARNNVHSMILYKMPNEITAAIFTMVLDDADSDPCLDEPPTRSEKLLCALTLAGVCTKWRDVAISAPRLWADIHVFLHSQNTSDDLNILKCMMERSKAVPLTLRLFLRDAGKFSLENLGESLSIVGKEYQRWFALRTRLPLEAIEFLFEKTGSLSGLSSLQMHWNDRLDGLTQRMQLPPFQAKELQPSRLSLTNITFMRLNISWKNVTHVVAHQFTNAQAVSLLRAAPMLQSCIFKCLTYSKYVEQGRIFVHRKLRYLSYHSEPDRYGLGSILAFFKFPSLERLDFTGLTVNDCTVLVDLFTRCNPPLKEVRLQDAIMGTGNHLITLLQAIPGVERLHLSPDPMYKIEWTDLFQNLTIDFPPTQESKGAAEESAPQGFLPCLQSLEVTYWRYFPWEYVPRILKKRGSSSAVQRPLKKFAIHKPGEIGANFGVPRNVFQELLSLRREGAHNECTVILGGIDWFQASSVAHALLPAAHI</sequence>
<reference evidence="1 2" key="1">
    <citation type="submission" date="2019-12" db="EMBL/GenBank/DDBJ databases">
        <authorList>
            <person name="Floudas D."/>
            <person name="Bentzer J."/>
            <person name="Ahren D."/>
            <person name="Johansson T."/>
            <person name="Persson P."/>
            <person name="Tunlid A."/>
        </authorList>
    </citation>
    <scope>NUCLEOTIDE SEQUENCE [LARGE SCALE GENOMIC DNA]</scope>
    <source>
        <strain evidence="1 2">CBS 102.39</strain>
    </source>
</reference>
<dbReference type="EMBL" id="JAACJL010000057">
    <property type="protein sequence ID" value="KAF4612017.1"/>
    <property type="molecule type" value="Genomic_DNA"/>
</dbReference>
<accession>A0A8H4QIZ9</accession>
<dbReference type="Proteomes" id="UP000521872">
    <property type="component" value="Unassembled WGS sequence"/>
</dbReference>
<evidence type="ECO:0000313" key="2">
    <source>
        <dbReference type="Proteomes" id="UP000521872"/>
    </source>
</evidence>
<name>A0A8H4QIZ9_9AGAR</name>
<gene>
    <name evidence="1" type="ORF">D9613_004327</name>
</gene>
<evidence type="ECO:0000313" key="1">
    <source>
        <dbReference type="EMBL" id="KAF4612017.1"/>
    </source>
</evidence>
<protein>
    <recommendedName>
        <fullName evidence="3">F-box domain-containing protein</fullName>
    </recommendedName>
</protein>
<proteinExistence type="predicted"/>
<comment type="caution">
    <text evidence="1">The sequence shown here is derived from an EMBL/GenBank/DDBJ whole genome shotgun (WGS) entry which is preliminary data.</text>
</comment>
<dbReference type="AlphaFoldDB" id="A0A8H4QIZ9"/>
<keyword evidence="2" id="KW-1185">Reference proteome</keyword>
<dbReference type="SUPFAM" id="SSF52047">
    <property type="entry name" value="RNI-like"/>
    <property type="match status" value="1"/>
</dbReference>
<organism evidence="1 2">
    <name type="scientific">Agrocybe pediades</name>
    <dbReference type="NCBI Taxonomy" id="84607"/>
    <lineage>
        <taxon>Eukaryota</taxon>
        <taxon>Fungi</taxon>
        <taxon>Dikarya</taxon>
        <taxon>Basidiomycota</taxon>
        <taxon>Agaricomycotina</taxon>
        <taxon>Agaricomycetes</taxon>
        <taxon>Agaricomycetidae</taxon>
        <taxon>Agaricales</taxon>
        <taxon>Agaricineae</taxon>
        <taxon>Strophariaceae</taxon>
        <taxon>Agrocybe</taxon>
    </lineage>
</organism>